<comment type="caution">
    <text evidence="2">The sequence shown here is derived from an EMBL/GenBank/DDBJ whole genome shotgun (WGS) entry which is preliminary data.</text>
</comment>
<dbReference type="EMBL" id="LAZP02000281">
    <property type="protein sequence ID" value="PFH58548.1"/>
    <property type="molecule type" value="Genomic_DNA"/>
</dbReference>
<keyword evidence="3" id="KW-1185">Reference proteome</keyword>
<evidence type="ECO:0000313" key="3">
    <source>
        <dbReference type="Proteomes" id="UP000037136"/>
    </source>
</evidence>
<organism evidence="2 3">
    <name type="scientific">Ophiocordyceps unilateralis</name>
    <name type="common">Zombie-ant fungus</name>
    <name type="synonym">Torrubia unilateralis</name>
    <dbReference type="NCBI Taxonomy" id="268505"/>
    <lineage>
        <taxon>Eukaryota</taxon>
        <taxon>Fungi</taxon>
        <taxon>Dikarya</taxon>
        <taxon>Ascomycota</taxon>
        <taxon>Pezizomycotina</taxon>
        <taxon>Sordariomycetes</taxon>
        <taxon>Hypocreomycetidae</taxon>
        <taxon>Hypocreales</taxon>
        <taxon>Ophiocordycipitaceae</taxon>
        <taxon>Ophiocordyceps</taxon>
    </lineage>
</organism>
<proteinExistence type="predicted"/>
<feature type="compositionally biased region" description="Basic and acidic residues" evidence="1">
    <location>
        <begin position="168"/>
        <end position="185"/>
    </location>
</feature>
<evidence type="ECO:0000313" key="2">
    <source>
        <dbReference type="EMBL" id="PFH58548.1"/>
    </source>
</evidence>
<accession>A0A2A9PB71</accession>
<sequence>MSASKTRPHGWRQNGFQARLCNSSTRLACQPNPANQCRSAAASATPAENGTRHGRLAVRVLVASNPDVASFSTPLRYPAPLSLFTACFEAVASFRTAHTPASPTSSLKHGVPFGIEMHLRRREAVFRVIGVIKVITQRNVGLVHVHVHDAKIVKLLISQDDSQYGDGSKGKESKSSEEHYNRPSA</sequence>
<evidence type="ECO:0000256" key="1">
    <source>
        <dbReference type="SAM" id="MobiDB-lite"/>
    </source>
</evidence>
<dbReference type="AlphaFoldDB" id="A0A2A9PB71"/>
<reference evidence="2 3" key="2">
    <citation type="journal article" date="2017" name="Sci. Rep.">
        <title>Ant-infecting Ophiocordyceps genomes reveal a high diversity of potential behavioral manipulation genes and a possible major role for enterotoxins.</title>
        <authorList>
            <person name="de Bekker C."/>
            <person name="Ohm R.A."/>
            <person name="Evans H.C."/>
            <person name="Brachmann A."/>
            <person name="Hughes D.P."/>
        </authorList>
    </citation>
    <scope>NUCLEOTIDE SEQUENCE [LARGE SCALE GENOMIC DNA]</scope>
    <source>
        <strain evidence="2 3">SC16a</strain>
    </source>
</reference>
<reference evidence="2 3" key="1">
    <citation type="journal article" date="2015" name="BMC Genomics">
        <title>Gene expression during zombie ant biting behavior reflects the complexity underlying fungal parasitic behavioral manipulation.</title>
        <authorList>
            <person name="de Bekker C."/>
            <person name="Ohm R.A."/>
            <person name="Loreto R.G."/>
            <person name="Sebastian A."/>
            <person name="Albert I."/>
            <person name="Merrow M."/>
            <person name="Brachmann A."/>
            <person name="Hughes D.P."/>
        </authorList>
    </citation>
    <scope>NUCLEOTIDE SEQUENCE [LARGE SCALE GENOMIC DNA]</scope>
    <source>
        <strain evidence="2 3">SC16a</strain>
    </source>
</reference>
<dbReference type="Proteomes" id="UP000037136">
    <property type="component" value="Unassembled WGS sequence"/>
</dbReference>
<gene>
    <name evidence="2" type="ORF">XA68_13549</name>
</gene>
<feature type="region of interest" description="Disordered" evidence="1">
    <location>
        <begin position="161"/>
        <end position="185"/>
    </location>
</feature>
<name>A0A2A9PB71_OPHUN</name>
<protein>
    <submittedName>
        <fullName evidence="2">Uncharacterized protein</fullName>
    </submittedName>
</protein>